<proteinExistence type="predicted"/>
<dbReference type="SMART" id="SM00507">
    <property type="entry name" value="HNHc"/>
    <property type="match status" value="1"/>
</dbReference>
<name>A0A921KP85_9MICO</name>
<accession>A0A921KP85</accession>
<dbReference type="CDD" id="cd00085">
    <property type="entry name" value="HNHc"/>
    <property type="match status" value="1"/>
</dbReference>
<reference evidence="3" key="2">
    <citation type="submission" date="2021-09" db="EMBL/GenBank/DDBJ databases">
        <authorList>
            <person name="Gilroy R."/>
        </authorList>
    </citation>
    <scope>NUCLEOTIDE SEQUENCE</scope>
    <source>
        <strain evidence="3">1647</strain>
    </source>
</reference>
<evidence type="ECO:0000313" key="4">
    <source>
        <dbReference type="Proteomes" id="UP000775129"/>
    </source>
</evidence>
<protein>
    <submittedName>
        <fullName evidence="3">HNH endonuclease</fullName>
    </submittedName>
</protein>
<dbReference type="AlphaFoldDB" id="A0A921KP85"/>
<feature type="compositionally biased region" description="Acidic residues" evidence="1">
    <location>
        <begin position="277"/>
        <end position="286"/>
    </location>
</feature>
<dbReference type="EMBL" id="DYWO01000010">
    <property type="protein sequence ID" value="HJF48220.1"/>
    <property type="molecule type" value="Genomic_DNA"/>
</dbReference>
<keyword evidence="3" id="KW-0378">Hydrolase</keyword>
<evidence type="ECO:0000256" key="1">
    <source>
        <dbReference type="SAM" id="MobiDB-lite"/>
    </source>
</evidence>
<keyword evidence="3" id="KW-0255">Endonuclease</keyword>
<organism evidence="3 4">
    <name type="scientific">Brachybacterium paraconglomeratum</name>
    <dbReference type="NCBI Taxonomy" id="173362"/>
    <lineage>
        <taxon>Bacteria</taxon>
        <taxon>Bacillati</taxon>
        <taxon>Actinomycetota</taxon>
        <taxon>Actinomycetes</taxon>
        <taxon>Micrococcales</taxon>
        <taxon>Dermabacteraceae</taxon>
        <taxon>Brachybacterium</taxon>
    </lineage>
</organism>
<gene>
    <name evidence="3" type="ORF">K8W24_00220</name>
</gene>
<dbReference type="Proteomes" id="UP000775129">
    <property type="component" value="Unassembled WGS sequence"/>
</dbReference>
<evidence type="ECO:0000313" key="3">
    <source>
        <dbReference type="EMBL" id="HJF48220.1"/>
    </source>
</evidence>
<dbReference type="GO" id="GO:0004519">
    <property type="term" value="F:endonuclease activity"/>
    <property type="evidence" value="ECO:0007669"/>
    <property type="project" value="UniProtKB-KW"/>
</dbReference>
<sequence>DAAVRRHQRAVADRRVSLQPAVDGMSILRAALPVKDGVAVLKVLTEAARSAKSAGDPRTKGQIMADTLTARACGLESPDDIPVEIQLLMTDMTLLADEEATAWIEGHPLPGRVARDLALGVPTLPPPAHVAADAPAPPPEISSAARWIRRLYADAKVGDLTEVDGRRRLFRGQVRRFILLRDQRCRTPWCDAPIHDIDHAHRFADGGSTDADNGVGHCQRFNLVKEMPGWESTVDPASDDRPHRLTIRTPTGHIYQSTSPLLRHLLDGEDGARAEILADEPVDDSDAPGPAHRQSTTVADDDDGPPDSEGLPEVRTG</sequence>
<keyword evidence="3" id="KW-0540">Nuclease</keyword>
<dbReference type="InterPro" id="IPR003615">
    <property type="entry name" value="HNH_nuc"/>
</dbReference>
<feature type="region of interest" description="Disordered" evidence="1">
    <location>
        <begin position="272"/>
        <end position="317"/>
    </location>
</feature>
<evidence type="ECO:0000259" key="2">
    <source>
        <dbReference type="SMART" id="SM00507"/>
    </source>
</evidence>
<comment type="caution">
    <text evidence="3">The sequence shown here is derived from an EMBL/GenBank/DDBJ whole genome shotgun (WGS) entry which is preliminary data.</text>
</comment>
<reference evidence="3" key="1">
    <citation type="journal article" date="2021" name="PeerJ">
        <title>Extensive microbial diversity within the chicken gut microbiome revealed by metagenomics and culture.</title>
        <authorList>
            <person name="Gilroy R."/>
            <person name="Ravi A."/>
            <person name="Getino M."/>
            <person name="Pursley I."/>
            <person name="Horton D.L."/>
            <person name="Alikhan N.F."/>
            <person name="Baker D."/>
            <person name="Gharbi K."/>
            <person name="Hall N."/>
            <person name="Watson M."/>
            <person name="Adriaenssens E.M."/>
            <person name="Foster-Nyarko E."/>
            <person name="Jarju S."/>
            <person name="Secka A."/>
            <person name="Antonio M."/>
            <person name="Oren A."/>
            <person name="Chaudhuri R.R."/>
            <person name="La Ragione R."/>
            <person name="Hildebrand F."/>
            <person name="Pallen M.J."/>
        </authorList>
    </citation>
    <scope>NUCLEOTIDE SEQUENCE</scope>
    <source>
        <strain evidence="3">1647</strain>
    </source>
</reference>
<feature type="non-terminal residue" evidence="3">
    <location>
        <position position="1"/>
    </location>
</feature>
<feature type="domain" description="HNH nuclease" evidence="2">
    <location>
        <begin position="173"/>
        <end position="223"/>
    </location>
</feature>